<comment type="subcellular location">
    <subcellularLocation>
        <location evidence="1">Cell inner membrane</location>
        <topology evidence="1">Multi-pass membrane protein</topology>
    </subcellularLocation>
</comment>
<evidence type="ECO:0000256" key="5">
    <source>
        <dbReference type="ARBA" id="ARBA00022692"/>
    </source>
</evidence>
<evidence type="ECO:0000256" key="9">
    <source>
        <dbReference type="SAM" id="Phobius"/>
    </source>
</evidence>
<evidence type="ECO:0000256" key="6">
    <source>
        <dbReference type="ARBA" id="ARBA00022989"/>
    </source>
</evidence>
<proteinExistence type="inferred from homology"/>
<feature type="transmembrane region" description="Helical" evidence="9">
    <location>
        <begin position="26"/>
        <end position="46"/>
    </location>
</feature>
<keyword evidence="6 9" id="KW-1133">Transmembrane helix</keyword>
<keyword evidence="7 9" id="KW-0472">Membrane</keyword>
<dbReference type="EMBL" id="BMJE01000005">
    <property type="protein sequence ID" value="GGB81462.1"/>
    <property type="molecule type" value="Genomic_DNA"/>
</dbReference>
<keyword evidence="5 9" id="KW-0812">Transmembrane</keyword>
<dbReference type="Pfam" id="PF04143">
    <property type="entry name" value="Sulf_transp"/>
    <property type="match status" value="1"/>
</dbReference>
<evidence type="ECO:0000256" key="1">
    <source>
        <dbReference type="ARBA" id="ARBA00004429"/>
    </source>
</evidence>
<evidence type="ECO:0000256" key="7">
    <source>
        <dbReference type="ARBA" id="ARBA00023136"/>
    </source>
</evidence>
<dbReference type="InterPro" id="IPR007272">
    <property type="entry name" value="Sulf_transp_TsuA/YedE"/>
</dbReference>
<sequence length="204" mass="21859">MILIKAINFLCFAIKIENMEAILQPWPWYVSGLLITAVMAILLFLGRNFGMSANLRTMCSVFGAGKSCDFFSFDWKAQRWNLLVVLGSVIGGFLAAHYLSADNSPDINSDVVTQLNSLGFASAGETYLPIELFGNAVFSSPKGLLLLLLAGGILVGFGSRYAGGCTSGHAISGLTNLQLPSLIAIIGFFVGGLIMVHLLFPLLF</sequence>
<feature type="transmembrane region" description="Helical" evidence="9">
    <location>
        <begin position="80"/>
        <end position="99"/>
    </location>
</feature>
<keyword evidence="3" id="KW-1003">Cell membrane</keyword>
<keyword evidence="2" id="KW-0813">Transport</keyword>
<evidence type="ECO:0000313" key="10">
    <source>
        <dbReference type="EMBL" id="GGB81462.1"/>
    </source>
</evidence>
<organism evidence="10 11">
    <name type="scientific">Flavobacterium suaedae</name>
    <dbReference type="NCBI Taxonomy" id="1767027"/>
    <lineage>
        <taxon>Bacteria</taxon>
        <taxon>Pseudomonadati</taxon>
        <taxon>Bacteroidota</taxon>
        <taxon>Flavobacteriia</taxon>
        <taxon>Flavobacteriales</taxon>
        <taxon>Flavobacteriaceae</taxon>
        <taxon>Flavobacterium</taxon>
    </lineage>
</organism>
<evidence type="ECO:0000256" key="4">
    <source>
        <dbReference type="ARBA" id="ARBA00022519"/>
    </source>
</evidence>
<keyword evidence="11" id="KW-1185">Reference proteome</keyword>
<feature type="transmembrane region" description="Helical" evidence="9">
    <location>
        <begin position="182"/>
        <end position="203"/>
    </location>
</feature>
<feature type="transmembrane region" description="Helical" evidence="9">
    <location>
        <begin position="143"/>
        <end position="162"/>
    </location>
</feature>
<comment type="similarity">
    <text evidence="8">Belongs to the TsuA/YedE (TC 9.B.102) family.</text>
</comment>
<name>A0ABQ1K1U9_9FLAO</name>
<accession>A0ABQ1K1U9</accession>
<dbReference type="Proteomes" id="UP000615760">
    <property type="component" value="Unassembled WGS sequence"/>
</dbReference>
<keyword evidence="4" id="KW-0997">Cell inner membrane</keyword>
<protein>
    <recommendedName>
        <fullName evidence="12">YeeE/YedE family protein</fullName>
    </recommendedName>
</protein>
<gene>
    <name evidence="10" type="ORF">GCM10007424_21950</name>
</gene>
<evidence type="ECO:0008006" key="12">
    <source>
        <dbReference type="Google" id="ProtNLM"/>
    </source>
</evidence>
<evidence type="ECO:0000256" key="2">
    <source>
        <dbReference type="ARBA" id="ARBA00022448"/>
    </source>
</evidence>
<evidence type="ECO:0000256" key="3">
    <source>
        <dbReference type="ARBA" id="ARBA00022475"/>
    </source>
</evidence>
<dbReference type="PANTHER" id="PTHR30574:SF1">
    <property type="entry name" value="SULPHUR TRANSPORT DOMAIN-CONTAINING PROTEIN"/>
    <property type="match status" value="1"/>
</dbReference>
<dbReference type="PANTHER" id="PTHR30574">
    <property type="entry name" value="INNER MEMBRANE PROTEIN YEDE"/>
    <property type="match status" value="1"/>
</dbReference>
<reference evidence="11" key="1">
    <citation type="journal article" date="2019" name="Int. J. Syst. Evol. Microbiol.">
        <title>The Global Catalogue of Microorganisms (GCM) 10K type strain sequencing project: providing services to taxonomists for standard genome sequencing and annotation.</title>
        <authorList>
            <consortium name="The Broad Institute Genomics Platform"/>
            <consortium name="The Broad Institute Genome Sequencing Center for Infectious Disease"/>
            <person name="Wu L."/>
            <person name="Ma J."/>
        </authorList>
    </citation>
    <scope>NUCLEOTIDE SEQUENCE [LARGE SCALE GENOMIC DNA]</scope>
    <source>
        <strain evidence="11">CGMCC 1.15461</strain>
    </source>
</reference>
<evidence type="ECO:0000313" key="11">
    <source>
        <dbReference type="Proteomes" id="UP000615760"/>
    </source>
</evidence>
<comment type="caution">
    <text evidence="10">The sequence shown here is derived from an EMBL/GenBank/DDBJ whole genome shotgun (WGS) entry which is preliminary data.</text>
</comment>
<evidence type="ECO:0000256" key="8">
    <source>
        <dbReference type="ARBA" id="ARBA00035655"/>
    </source>
</evidence>